<sequence>MNYQTLHQMNLQSIFGENPWEQEDTFLKDRAYRKRMFSDTCRQMCDHVADVCDSEEYDGSCMYDEYPDPTAIERLAQKAYAKCGSPEPSDMCRNMVTALLYDEICYRRCRRRNFKRRLQPR</sequence>
<evidence type="ECO:0000313" key="2">
    <source>
        <dbReference type="Proteomes" id="UP000824164"/>
    </source>
</evidence>
<accession>A0A9D1HGV1</accession>
<gene>
    <name evidence="1" type="ORF">IAB63_05600</name>
</gene>
<organism evidence="1 2">
    <name type="scientific">Candidatus Onthocola gallistercoris</name>
    <dbReference type="NCBI Taxonomy" id="2840876"/>
    <lineage>
        <taxon>Bacteria</taxon>
        <taxon>Bacillati</taxon>
        <taxon>Bacillota</taxon>
        <taxon>Bacilli</taxon>
        <taxon>Candidatus Onthocola</taxon>
    </lineage>
</organism>
<reference evidence="1" key="1">
    <citation type="submission" date="2020-10" db="EMBL/GenBank/DDBJ databases">
        <authorList>
            <person name="Gilroy R."/>
        </authorList>
    </citation>
    <scope>NUCLEOTIDE SEQUENCE</scope>
    <source>
        <strain evidence="1">CHK187-14744</strain>
    </source>
</reference>
<dbReference type="EMBL" id="DVLT01000038">
    <property type="protein sequence ID" value="HIU02709.1"/>
    <property type="molecule type" value="Genomic_DNA"/>
</dbReference>
<reference evidence="1" key="2">
    <citation type="journal article" date="2021" name="PeerJ">
        <title>Extensive microbial diversity within the chicken gut microbiome revealed by metagenomics and culture.</title>
        <authorList>
            <person name="Gilroy R."/>
            <person name="Ravi A."/>
            <person name="Getino M."/>
            <person name="Pursley I."/>
            <person name="Horton D.L."/>
            <person name="Alikhan N.F."/>
            <person name="Baker D."/>
            <person name="Gharbi K."/>
            <person name="Hall N."/>
            <person name="Watson M."/>
            <person name="Adriaenssens E.M."/>
            <person name="Foster-Nyarko E."/>
            <person name="Jarju S."/>
            <person name="Secka A."/>
            <person name="Antonio M."/>
            <person name="Oren A."/>
            <person name="Chaudhuri R.R."/>
            <person name="La Ragione R."/>
            <person name="Hildebrand F."/>
            <person name="Pallen M.J."/>
        </authorList>
    </citation>
    <scope>NUCLEOTIDE SEQUENCE</scope>
    <source>
        <strain evidence="1">CHK187-14744</strain>
    </source>
</reference>
<comment type="caution">
    <text evidence="1">The sequence shown here is derived from an EMBL/GenBank/DDBJ whole genome shotgun (WGS) entry which is preliminary data.</text>
</comment>
<protein>
    <submittedName>
        <fullName evidence="1">Uncharacterized protein</fullName>
    </submittedName>
</protein>
<proteinExistence type="predicted"/>
<name>A0A9D1HGV1_9FIRM</name>
<evidence type="ECO:0000313" key="1">
    <source>
        <dbReference type="EMBL" id="HIU02709.1"/>
    </source>
</evidence>
<dbReference type="Proteomes" id="UP000824164">
    <property type="component" value="Unassembled WGS sequence"/>
</dbReference>
<dbReference type="AlphaFoldDB" id="A0A9D1HGV1"/>